<dbReference type="GO" id="GO:0016787">
    <property type="term" value="F:hydrolase activity"/>
    <property type="evidence" value="ECO:0007669"/>
    <property type="project" value="UniProtKB-KW"/>
</dbReference>
<dbReference type="Proteomes" id="UP000030153">
    <property type="component" value="Unassembled WGS sequence"/>
</dbReference>
<accession>A0A0A2UXX8</accession>
<dbReference type="PANTHER" id="PTHR30616">
    <property type="entry name" value="UNCHARACTERIZED PROTEIN YFIH"/>
    <property type="match status" value="1"/>
</dbReference>
<dbReference type="SUPFAM" id="SSF64438">
    <property type="entry name" value="CNF1/YfiH-like putative cysteine hydrolases"/>
    <property type="match status" value="1"/>
</dbReference>
<protein>
    <recommendedName>
        <fullName evidence="12">Purine nucleoside phosphorylase</fullName>
    </recommendedName>
</protein>
<evidence type="ECO:0000256" key="12">
    <source>
        <dbReference type="RuleBase" id="RU361274"/>
    </source>
</evidence>
<evidence type="ECO:0000256" key="5">
    <source>
        <dbReference type="ARBA" id="ARBA00022679"/>
    </source>
</evidence>
<evidence type="ECO:0000313" key="14">
    <source>
        <dbReference type="Proteomes" id="UP000030153"/>
    </source>
</evidence>
<evidence type="ECO:0000256" key="1">
    <source>
        <dbReference type="ARBA" id="ARBA00000553"/>
    </source>
</evidence>
<evidence type="ECO:0000256" key="8">
    <source>
        <dbReference type="ARBA" id="ARBA00022833"/>
    </source>
</evidence>
<dbReference type="eggNOG" id="COG1496">
    <property type="taxonomic scope" value="Bacteria"/>
</dbReference>
<proteinExistence type="inferred from homology"/>
<reference evidence="13 14" key="1">
    <citation type="submission" date="2013-08" db="EMBL/GenBank/DDBJ databases">
        <title>Genome of Pontibacillus chungwhensis.</title>
        <authorList>
            <person name="Wang Q."/>
            <person name="Wang G."/>
        </authorList>
    </citation>
    <scope>NUCLEOTIDE SEQUENCE [LARGE SCALE GENOMIC DNA]</scope>
    <source>
        <strain evidence="13 14">BH030062</strain>
    </source>
</reference>
<sequence>MESFHHTHPSYMELTKWTYPHPELTVGLTTRIGGTGEAPFDSFNLAWHVPDQQDTIRKNRETLAQLLDFPLESWVGGEQVHKTEIKRVTKKDLGKGATSRETAIPDCDGLITNEPNVLLTAFYADCVPLFFFDPVHNWIGIAHAGWRGTVASMGPKMIEALEKYGADRRHIRVAVGPSIGGDAYEVDDAVIDQIPKHFRSEPTVIEQGSGKYLLSLQQMHKELLMQAGIKEDHIEVSEYCTYQNSHLFFSHRRDEGKTGRMLGFIGFKK</sequence>
<evidence type="ECO:0000256" key="6">
    <source>
        <dbReference type="ARBA" id="ARBA00022723"/>
    </source>
</evidence>
<dbReference type="RefSeq" id="WP_036778506.1">
    <property type="nucleotide sequence ID" value="NZ_AVBG01000001.1"/>
</dbReference>
<dbReference type="AlphaFoldDB" id="A0A0A2UXX8"/>
<evidence type="ECO:0000256" key="7">
    <source>
        <dbReference type="ARBA" id="ARBA00022801"/>
    </source>
</evidence>
<evidence type="ECO:0000313" key="13">
    <source>
        <dbReference type="EMBL" id="KGP92784.1"/>
    </source>
</evidence>
<evidence type="ECO:0000256" key="9">
    <source>
        <dbReference type="ARBA" id="ARBA00047989"/>
    </source>
</evidence>
<evidence type="ECO:0000256" key="10">
    <source>
        <dbReference type="ARBA" id="ARBA00048968"/>
    </source>
</evidence>
<name>A0A0A2UXX8_9BACI</name>
<comment type="catalytic activity">
    <reaction evidence="1">
        <text>inosine + phosphate = alpha-D-ribose 1-phosphate + hypoxanthine</text>
        <dbReference type="Rhea" id="RHEA:27646"/>
        <dbReference type="ChEBI" id="CHEBI:17368"/>
        <dbReference type="ChEBI" id="CHEBI:17596"/>
        <dbReference type="ChEBI" id="CHEBI:43474"/>
        <dbReference type="ChEBI" id="CHEBI:57720"/>
        <dbReference type="EC" id="2.4.2.1"/>
    </reaction>
    <physiologicalReaction direction="left-to-right" evidence="1">
        <dbReference type="Rhea" id="RHEA:27647"/>
    </physiologicalReaction>
</comment>
<dbReference type="Gene3D" id="3.60.140.10">
    <property type="entry name" value="CNF1/YfiH-like putative cysteine hydrolases"/>
    <property type="match status" value="1"/>
</dbReference>
<dbReference type="CDD" id="cd16833">
    <property type="entry name" value="YfiH"/>
    <property type="match status" value="1"/>
</dbReference>
<dbReference type="InterPro" id="IPR038371">
    <property type="entry name" value="Cu_polyphenol_OxRdtase_sf"/>
</dbReference>
<evidence type="ECO:0000256" key="3">
    <source>
        <dbReference type="ARBA" id="ARBA00003215"/>
    </source>
</evidence>
<comment type="catalytic activity">
    <reaction evidence="9">
        <text>adenosine + H2O + H(+) = inosine + NH4(+)</text>
        <dbReference type="Rhea" id="RHEA:24408"/>
        <dbReference type="ChEBI" id="CHEBI:15377"/>
        <dbReference type="ChEBI" id="CHEBI:15378"/>
        <dbReference type="ChEBI" id="CHEBI:16335"/>
        <dbReference type="ChEBI" id="CHEBI:17596"/>
        <dbReference type="ChEBI" id="CHEBI:28938"/>
        <dbReference type="EC" id="3.5.4.4"/>
    </reaction>
    <physiologicalReaction direction="left-to-right" evidence="9">
        <dbReference type="Rhea" id="RHEA:24409"/>
    </physiologicalReaction>
</comment>
<comment type="catalytic activity">
    <reaction evidence="11">
        <text>S-methyl-5'-thioadenosine + phosphate = 5-(methylsulfanyl)-alpha-D-ribose 1-phosphate + adenine</text>
        <dbReference type="Rhea" id="RHEA:11852"/>
        <dbReference type="ChEBI" id="CHEBI:16708"/>
        <dbReference type="ChEBI" id="CHEBI:17509"/>
        <dbReference type="ChEBI" id="CHEBI:43474"/>
        <dbReference type="ChEBI" id="CHEBI:58533"/>
        <dbReference type="EC" id="2.4.2.28"/>
    </reaction>
    <physiologicalReaction direction="left-to-right" evidence="11">
        <dbReference type="Rhea" id="RHEA:11853"/>
    </physiologicalReaction>
</comment>
<keyword evidence="6" id="KW-0479">Metal-binding</keyword>
<comment type="caution">
    <text evidence="13">The sequence shown here is derived from an EMBL/GenBank/DDBJ whole genome shotgun (WGS) entry which is preliminary data.</text>
</comment>
<dbReference type="OrthoDB" id="4279at2"/>
<keyword evidence="5" id="KW-0808">Transferase</keyword>
<dbReference type="InterPro" id="IPR011324">
    <property type="entry name" value="Cytotoxic_necrot_fac-like_cat"/>
</dbReference>
<dbReference type="GO" id="GO:0005507">
    <property type="term" value="F:copper ion binding"/>
    <property type="evidence" value="ECO:0007669"/>
    <property type="project" value="TreeGrafter"/>
</dbReference>
<gene>
    <name evidence="13" type="ORF">N780_10530</name>
</gene>
<organism evidence="13 14">
    <name type="scientific">Pontibacillus chungwhensis BH030062</name>
    <dbReference type="NCBI Taxonomy" id="1385513"/>
    <lineage>
        <taxon>Bacteria</taxon>
        <taxon>Bacillati</taxon>
        <taxon>Bacillota</taxon>
        <taxon>Bacilli</taxon>
        <taxon>Bacillales</taxon>
        <taxon>Bacillaceae</taxon>
        <taxon>Pontibacillus</taxon>
    </lineage>
</organism>
<keyword evidence="7" id="KW-0378">Hydrolase</keyword>
<dbReference type="GO" id="GO:0017061">
    <property type="term" value="F:S-methyl-5-thioadenosine phosphorylase activity"/>
    <property type="evidence" value="ECO:0007669"/>
    <property type="project" value="UniProtKB-EC"/>
</dbReference>
<dbReference type="NCBIfam" id="TIGR00726">
    <property type="entry name" value="peptidoglycan editing factor PgeF"/>
    <property type="match status" value="1"/>
</dbReference>
<keyword evidence="8" id="KW-0862">Zinc</keyword>
<comment type="catalytic activity">
    <reaction evidence="10">
        <text>adenosine + phosphate = alpha-D-ribose 1-phosphate + adenine</text>
        <dbReference type="Rhea" id="RHEA:27642"/>
        <dbReference type="ChEBI" id="CHEBI:16335"/>
        <dbReference type="ChEBI" id="CHEBI:16708"/>
        <dbReference type="ChEBI" id="CHEBI:43474"/>
        <dbReference type="ChEBI" id="CHEBI:57720"/>
        <dbReference type="EC" id="2.4.2.1"/>
    </reaction>
    <physiologicalReaction direction="left-to-right" evidence="10">
        <dbReference type="Rhea" id="RHEA:27643"/>
    </physiologicalReaction>
</comment>
<dbReference type="Pfam" id="PF02578">
    <property type="entry name" value="Cu-oxidase_4"/>
    <property type="match status" value="1"/>
</dbReference>
<dbReference type="EMBL" id="AVBG01000001">
    <property type="protein sequence ID" value="KGP92784.1"/>
    <property type="molecule type" value="Genomic_DNA"/>
</dbReference>
<dbReference type="STRING" id="1385513.N780_10530"/>
<comment type="function">
    <text evidence="3">Purine nucleoside enzyme that catalyzes the phosphorolysis of adenosine and inosine nucleosides, yielding D-ribose 1-phosphate and the respective free bases, adenine and hypoxanthine. Also catalyzes the phosphorolysis of S-methyl-5'-thioadenosine into adenine and S-methyl-5-thio-alpha-D-ribose 1-phosphate. Also has adenosine deaminase activity.</text>
</comment>
<dbReference type="InterPro" id="IPR003730">
    <property type="entry name" value="Cu_polyphenol_OxRdtase"/>
</dbReference>
<comment type="cofactor">
    <cofactor evidence="2">
        <name>Zn(2+)</name>
        <dbReference type="ChEBI" id="CHEBI:29105"/>
    </cofactor>
</comment>
<evidence type="ECO:0000256" key="4">
    <source>
        <dbReference type="ARBA" id="ARBA00007353"/>
    </source>
</evidence>
<dbReference type="PANTHER" id="PTHR30616:SF2">
    <property type="entry name" value="PURINE NUCLEOSIDE PHOSPHORYLASE LACC1"/>
    <property type="match status" value="1"/>
</dbReference>
<evidence type="ECO:0000256" key="11">
    <source>
        <dbReference type="ARBA" id="ARBA00049893"/>
    </source>
</evidence>
<keyword evidence="14" id="KW-1185">Reference proteome</keyword>
<evidence type="ECO:0000256" key="2">
    <source>
        <dbReference type="ARBA" id="ARBA00001947"/>
    </source>
</evidence>
<comment type="similarity">
    <text evidence="4 12">Belongs to the purine nucleoside phosphorylase YfiH/LACC1 family.</text>
</comment>